<dbReference type="KEGG" id="thao:NI17_016965"/>
<organism evidence="1 2">
    <name type="scientific">Thermobifida halotolerans</name>
    <dbReference type="NCBI Taxonomy" id="483545"/>
    <lineage>
        <taxon>Bacteria</taxon>
        <taxon>Bacillati</taxon>
        <taxon>Actinomycetota</taxon>
        <taxon>Actinomycetes</taxon>
        <taxon>Streptosporangiales</taxon>
        <taxon>Nocardiopsidaceae</taxon>
        <taxon>Thermobifida</taxon>
    </lineage>
</organism>
<evidence type="ECO:0000313" key="2">
    <source>
        <dbReference type="Proteomes" id="UP000265719"/>
    </source>
</evidence>
<sequence>MMASTRQAGHLNALRVRLDWLGLGARFVPVLGELRVEHPGYVGPVWVSATERGAYVLRDGFYRRALCADSHEAAYQLVRYFRARLVVR</sequence>
<protein>
    <submittedName>
        <fullName evidence="1">Uncharacterized protein</fullName>
    </submittedName>
</protein>
<proteinExistence type="predicted"/>
<dbReference type="Proteomes" id="UP000265719">
    <property type="component" value="Chromosome"/>
</dbReference>
<accession>A0AA97LUV0</accession>
<reference evidence="1" key="1">
    <citation type="submission" date="2020-10" db="EMBL/GenBank/DDBJ databases">
        <title>De novo genome project of the cellulose decomposer Thermobifida halotolerans type strain.</title>
        <authorList>
            <person name="Nagy I."/>
            <person name="Horvath B."/>
            <person name="Kukolya J."/>
            <person name="Nagy I."/>
            <person name="Orsini M."/>
        </authorList>
    </citation>
    <scope>NUCLEOTIDE SEQUENCE</scope>
    <source>
        <strain evidence="1">DSM 44931</strain>
    </source>
</reference>
<evidence type="ECO:0000313" key="1">
    <source>
        <dbReference type="EMBL" id="UOE18502.1"/>
    </source>
</evidence>
<keyword evidence="2" id="KW-1185">Reference proteome</keyword>
<dbReference type="AlphaFoldDB" id="A0AA97LUV0"/>
<gene>
    <name evidence="1" type="ORF">NI17_016965</name>
</gene>
<name>A0AA97LUV0_9ACTN</name>
<dbReference type="EMBL" id="CP063196">
    <property type="protein sequence ID" value="UOE18502.1"/>
    <property type="molecule type" value="Genomic_DNA"/>
</dbReference>
<dbReference type="RefSeq" id="WP_147416974.1">
    <property type="nucleotide sequence ID" value="NZ_CP063196.1"/>
</dbReference>